<evidence type="ECO:0000313" key="2">
    <source>
        <dbReference type="Proteomes" id="UP000053989"/>
    </source>
</evidence>
<name>A0A0C2ZQI6_9AGAM</name>
<dbReference type="EMBL" id="KN822145">
    <property type="protein sequence ID" value="KIM54872.1"/>
    <property type="molecule type" value="Genomic_DNA"/>
</dbReference>
<reference evidence="1 2" key="1">
    <citation type="submission" date="2014-04" db="EMBL/GenBank/DDBJ databases">
        <authorList>
            <consortium name="DOE Joint Genome Institute"/>
            <person name="Kuo A."/>
            <person name="Kohler A."/>
            <person name="Nagy L.G."/>
            <person name="Floudas D."/>
            <person name="Copeland A."/>
            <person name="Barry K.W."/>
            <person name="Cichocki N."/>
            <person name="Veneault-Fourrey C."/>
            <person name="LaButti K."/>
            <person name="Lindquist E.A."/>
            <person name="Lipzen A."/>
            <person name="Lundell T."/>
            <person name="Morin E."/>
            <person name="Murat C."/>
            <person name="Sun H."/>
            <person name="Tunlid A."/>
            <person name="Henrissat B."/>
            <person name="Grigoriev I.V."/>
            <person name="Hibbett D.S."/>
            <person name="Martin F."/>
            <person name="Nordberg H.P."/>
            <person name="Cantor M.N."/>
            <person name="Hua S.X."/>
        </authorList>
    </citation>
    <scope>NUCLEOTIDE SEQUENCE [LARGE SCALE GENOMIC DNA]</scope>
    <source>
        <strain evidence="1 2">Foug A</strain>
    </source>
</reference>
<dbReference type="Proteomes" id="UP000053989">
    <property type="component" value="Unassembled WGS sequence"/>
</dbReference>
<evidence type="ECO:0008006" key="3">
    <source>
        <dbReference type="Google" id="ProtNLM"/>
    </source>
</evidence>
<evidence type="ECO:0000313" key="1">
    <source>
        <dbReference type="EMBL" id="KIM54872.1"/>
    </source>
</evidence>
<protein>
    <recommendedName>
        <fullName evidence="3">Reverse transcriptase zinc-binding domain-containing protein</fullName>
    </recommendedName>
</protein>
<proteinExistence type="predicted"/>
<dbReference type="AlphaFoldDB" id="A0A0C2ZQI6"/>
<keyword evidence="2" id="KW-1185">Reference proteome</keyword>
<gene>
    <name evidence="1" type="ORF">SCLCIDRAFT_135907</name>
</gene>
<sequence length="107" mass="12131">MGHIPLNHHLACIKKIKSPSCLGCGAHFKTVYHYLLICPAYRTARHLLEGEIGRQHMRIKHLLTNDKSLPHLFHFLNSTKRLKHIFGSLAPPTQAQPDPPRIAEAET</sequence>
<dbReference type="STRING" id="1036808.A0A0C2ZQI6"/>
<dbReference type="HOGENOM" id="CLU_146165_0_0_1"/>
<organism evidence="1 2">
    <name type="scientific">Scleroderma citrinum Foug A</name>
    <dbReference type="NCBI Taxonomy" id="1036808"/>
    <lineage>
        <taxon>Eukaryota</taxon>
        <taxon>Fungi</taxon>
        <taxon>Dikarya</taxon>
        <taxon>Basidiomycota</taxon>
        <taxon>Agaricomycotina</taxon>
        <taxon>Agaricomycetes</taxon>
        <taxon>Agaricomycetidae</taxon>
        <taxon>Boletales</taxon>
        <taxon>Sclerodermatineae</taxon>
        <taxon>Sclerodermataceae</taxon>
        <taxon>Scleroderma</taxon>
    </lineage>
</organism>
<dbReference type="InParanoid" id="A0A0C2ZQI6"/>
<dbReference type="OrthoDB" id="2674711at2759"/>
<reference evidence="2" key="2">
    <citation type="submission" date="2015-01" db="EMBL/GenBank/DDBJ databases">
        <title>Evolutionary Origins and Diversification of the Mycorrhizal Mutualists.</title>
        <authorList>
            <consortium name="DOE Joint Genome Institute"/>
            <consortium name="Mycorrhizal Genomics Consortium"/>
            <person name="Kohler A."/>
            <person name="Kuo A."/>
            <person name="Nagy L.G."/>
            <person name="Floudas D."/>
            <person name="Copeland A."/>
            <person name="Barry K.W."/>
            <person name="Cichocki N."/>
            <person name="Veneault-Fourrey C."/>
            <person name="LaButti K."/>
            <person name="Lindquist E.A."/>
            <person name="Lipzen A."/>
            <person name="Lundell T."/>
            <person name="Morin E."/>
            <person name="Murat C."/>
            <person name="Riley R."/>
            <person name="Ohm R."/>
            <person name="Sun H."/>
            <person name="Tunlid A."/>
            <person name="Henrissat B."/>
            <person name="Grigoriev I.V."/>
            <person name="Hibbett D.S."/>
            <person name="Martin F."/>
        </authorList>
    </citation>
    <scope>NUCLEOTIDE SEQUENCE [LARGE SCALE GENOMIC DNA]</scope>
    <source>
        <strain evidence="2">Foug A</strain>
    </source>
</reference>
<accession>A0A0C2ZQI6</accession>